<protein>
    <recommendedName>
        <fullName evidence="3">Heme peroxidase superfamily protein</fullName>
    </recommendedName>
</protein>
<sequence>MSHTAEQLQSLVAACEQFRGAKAPDGYRDGLALCVIDSVQSTGVKYSSVENVVARYRAHRRAQGGDPNADGIPELLDTFDELDGPDGWAQKIGNSNRTSTRGGVLKAQAIRDAARVLEAQGIGTTAALRQSAEDEAQLEQVREAWCAVTGQRSGITWHYMQMLAGIEGVKPDRMICRFVADALGLPRRVVMPPFALEVLTAAAKELDMSPTNLDHAVWQFQRNRK</sequence>
<evidence type="ECO:0000313" key="1">
    <source>
        <dbReference type="EMBL" id="MDV7292992.1"/>
    </source>
</evidence>
<reference evidence="1" key="1">
    <citation type="submission" date="2023-10" db="EMBL/GenBank/DDBJ databases">
        <title>Mycolicibacterium fortuitum clinical isolates causing pulmonary infections in humans.</title>
        <authorList>
            <person name="Mejia-Ponce P.M."/>
            <person name="Zenteno-Cuevas R."/>
            <person name="Licona-Cassani C."/>
        </authorList>
    </citation>
    <scope>NUCLEOTIDE SEQUENCE</scope>
    <source>
        <strain evidence="1">M8</strain>
    </source>
</reference>
<dbReference type="AlphaFoldDB" id="A0AAE5AEJ7"/>
<gene>
    <name evidence="1" type="ORF">R4485_22695</name>
</gene>
<evidence type="ECO:0000313" key="2">
    <source>
        <dbReference type="Proteomes" id="UP001186041"/>
    </source>
</evidence>
<proteinExistence type="predicted"/>
<organism evidence="1 2">
    <name type="scientific">Mycolicibacterium fortuitum</name>
    <name type="common">Mycobacterium fortuitum</name>
    <dbReference type="NCBI Taxonomy" id="1766"/>
    <lineage>
        <taxon>Bacteria</taxon>
        <taxon>Bacillati</taxon>
        <taxon>Actinomycetota</taxon>
        <taxon>Actinomycetes</taxon>
        <taxon>Mycobacteriales</taxon>
        <taxon>Mycobacteriaceae</taxon>
        <taxon>Mycolicibacterium</taxon>
    </lineage>
</organism>
<accession>A0AAE5AEJ7</accession>
<comment type="caution">
    <text evidence="1">The sequence shown here is derived from an EMBL/GenBank/DDBJ whole genome shotgun (WGS) entry which is preliminary data.</text>
</comment>
<dbReference type="Proteomes" id="UP001186041">
    <property type="component" value="Unassembled WGS sequence"/>
</dbReference>
<evidence type="ECO:0008006" key="3">
    <source>
        <dbReference type="Google" id="ProtNLM"/>
    </source>
</evidence>
<name>A0AAE5AEJ7_MYCFO</name>
<dbReference type="RefSeq" id="WP_061264274.1">
    <property type="nucleotide sequence ID" value="NZ_JACKTK010000072.1"/>
</dbReference>
<dbReference type="EMBL" id="JAWLVV010000022">
    <property type="protein sequence ID" value="MDV7292992.1"/>
    <property type="molecule type" value="Genomic_DNA"/>
</dbReference>